<evidence type="ECO:0000313" key="1">
    <source>
        <dbReference type="EMBL" id="BCT93005.1"/>
    </source>
</evidence>
<reference evidence="1 2" key="1">
    <citation type="submission" date="2021-03" db="EMBL/GenBank/DDBJ databases">
        <title>Complete Genome Sequences of Two Lysobacter Strains Isolated from Sea Water (Lysobacter caseinilyticus) and Soil (Lysobacter helvus) in South Korea.</title>
        <authorList>
            <person name="Watanabe Y."/>
            <person name="Arakawa K."/>
        </authorList>
    </citation>
    <scope>NUCLEOTIDE SEQUENCE [LARGE SCALE GENOMIC DNA]</scope>
    <source>
        <strain evidence="1 2">KVB24</strain>
    </source>
</reference>
<dbReference type="EMBL" id="AP024545">
    <property type="protein sequence ID" value="BCT93005.1"/>
    <property type="molecule type" value="Genomic_DNA"/>
</dbReference>
<sequence>MNARAVVTFVGGPLHGTVRACDAVEGPVWHTLPDGQVAVYGPRCSGSEPALARRILYAPIGMSDSVYVRMAALLFPRAGRH</sequence>
<gene>
    <name evidence="1" type="ORF">LYSCAS_20290</name>
</gene>
<organism evidence="1 2">
    <name type="scientific">Noviluteimonas caseinilytica</name>
    <dbReference type="NCBI Taxonomy" id="2675101"/>
    <lineage>
        <taxon>Bacteria</taxon>
        <taxon>Pseudomonadati</taxon>
        <taxon>Pseudomonadota</taxon>
        <taxon>Gammaproteobacteria</taxon>
        <taxon>Lysobacterales</taxon>
        <taxon>Lysobacteraceae</taxon>
        <taxon>Noviluteimonas</taxon>
    </lineage>
</organism>
<proteinExistence type="predicted"/>
<dbReference type="RefSeq" id="WP_213433954.1">
    <property type="nucleotide sequence ID" value="NZ_AP024545.1"/>
</dbReference>
<name>A0ABM7Q6J4_9GAMM</name>
<accession>A0ABM7Q6J4</accession>
<dbReference type="Proteomes" id="UP000681317">
    <property type="component" value="Chromosome"/>
</dbReference>
<evidence type="ECO:0000313" key="2">
    <source>
        <dbReference type="Proteomes" id="UP000681317"/>
    </source>
</evidence>
<protein>
    <submittedName>
        <fullName evidence="1">Uncharacterized protein</fullName>
    </submittedName>
</protein>
<keyword evidence="2" id="KW-1185">Reference proteome</keyword>